<evidence type="ECO:0000313" key="1">
    <source>
        <dbReference type="EMBL" id="KAK9702011.1"/>
    </source>
</evidence>
<dbReference type="EMBL" id="JASPKY010000402">
    <property type="protein sequence ID" value="KAK9702011.1"/>
    <property type="molecule type" value="Genomic_DNA"/>
</dbReference>
<organism evidence="1 2">
    <name type="scientific">Popillia japonica</name>
    <name type="common">Japanese beetle</name>
    <dbReference type="NCBI Taxonomy" id="7064"/>
    <lineage>
        <taxon>Eukaryota</taxon>
        <taxon>Metazoa</taxon>
        <taxon>Ecdysozoa</taxon>
        <taxon>Arthropoda</taxon>
        <taxon>Hexapoda</taxon>
        <taxon>Insecta</taxon>
        <taxon>Pterygota</taxon>
        <taxon>Neoptera</taxon>
        <taxon>Endopterygota</taxon>
        <taxon>Coleoptera</taxon>
        <taxon>Polyphaga</taxon>
        <taxon>Scarabaeiformia</taxon>
        <taxon>Scarabaeidae</taxon>
        <taxon>Rutelinae</taxon>
        <taxon>Popillia</taxon>
    </lineage>
</organism>
<comment type="caution">
    <text evidence="1">The sequence shown here is derived from an EMBL/GenBank/DDBJ whole genome shotgun (WGS) entry which is preliminary data.</text>
</comment>
<sequence length="179" mass="20894">MENNVSIRYHRSNLKELYTNVIVKCCYCVNITQQVFEHSHTMVRLKRAFVRSPKMSSIFKDVTVIINDQNEIFCEVMYSVIAQTISINFPRNYKIIRKEDISNMLVAADVIHISTDDMNVKLRFGTFELQKDFLDVVFPERDKALPASSKTPSPPESQCHQDAILHPYHHLQKKFNVMK</sequence>
<dbReference type="Proteomes" id="UP001458880">
    <property type="component" value="Unassembled WGS sequence"/>
</dbReference>
<dbReference type="AlphaFoldDB" id="A0AAW1JFK1"/>
<reference evidence="1 2" key="1">
    <citation type="journal article" date="2024" name="BMC Genomics">
        <title>De novo assembly and annotation of Popillia japonica's genome with initial clues to its potential as an invasive pest.</title>
        <authorList>
            <person name="Cucini C."/>
            <person name="Boschi S."/>
            <person name="Funari R."/>
            <person name="Cardaioli E."/>
            <person name="Iannotti N."/>
            <person name="Marturano G."/>
            <person name="Paoli F."/>
            <person name="Bruttini M."/>
            <person name="Carapelli A."/>
            <person name="Frati F."/>
            <person name="Nardi F."/>
        </authorList>
    </citation>
    <scope>NUCLEOTIDE SEQUENCE [LARGE SCALE GENOMIC DNA]</scope>
    <source>
        <strain evidence="1">DMR45628</strain>
    </source>
</reference>
<keyword evidence="2" id="KW-1185">Reference proteome</keyword>
<accession>A0AAW1JFK1</accession>
<protein>
    <submittedName>
        <fullName evidence="1">Uncharacterized protein</fullName>
    </submittedName>
</protein>
<proteinExistence type="predicted"/>
<name>A0AAW1JFK1_POPJA</name>
<gene>
    <name evidence="1" type="ORF">QE152_g30215</name>
</gene>
<evidence type="ECO:0000313" key="2">
    <source>
        <dbReference type="Proteomes" id="UP001458880"/>
    </source>
</evidence>